<keyword evidence="4 7" id="KW-0812">Transmembrane</keyword>
<protein>
    <submittedName>
        <fullName evidence="9">Lysophospholipid transporter LplT</fullName>
    </submittedName>
</protein>
<feature type="transmembrane region" description="Helical" evidence="7">
    <location>
        <begin position="55"/>
        <end position="77"/>
    </location>
</feature>
<feature type="transmembrane region" description="Helical" evidence="7">
    <location>
        <begin position="150"/>
        <end position="170"/>
    </location>
</feature>
<feature type="transmembrane region" description="Helical" evidence="7">
    <location>
        <begin position="336"/>
        <end position="360"/>
    </location>
</feature>
<evidence type="ECO:0000256" key="2">
    <source>
        <dbReference type="ARBA" id="ARBA00022448"/>
    </source>
</evidence>
<gene>
    <name evidence="9" type="primary">lplT_1</name>
    <name evidence="9" type="ORF">WG78_01315</name>
</gene>
<evidence type="ECO:0000256" key="1">
    <source>
        <dbReference type="ARBA" id="ARBA00004651"/>
    </source>
</evidence>
<feature type="transmembrane region" description="Helical" evidence="7">
    <location>
        <begin position="176"/>
        <end position="194"/>
    </location>
</feature>
<feature type="transmembrane region" description="Helical" evidence="7">
    <location>
        <begin position="112"/>
        <end position="130"/>
    </location>
</feature>
<dbReference type="Pfam" id="PF01553">
    <property type="entry name" value="Acyltransferase"/>
    <property type="match status" value="1"/>
</dbReference>
<dbReference type="EMBL" id="LAQT01000001">
    <property type="protein sequence ID" value="KPC55255.1"/>
    <property type="molecule type" value="Genomic_DNA"/>
</dbReference>
<feature type="transmembrane region" description="Helical" evidence="7">
    <location>
        <begin position="89"/>
        <end position="106"/>
    </location>
</feature>
<dbReference type="CDD" id="cd07989">
    <property type="entry name" value="LPLAT_AGPAT-like"/>
    <property type="match status" value="1"/>
</dbReference>
<dbReference type="GO" id="GO:0005886">
    <property type="term" value="C:plasma membrane"/>
    <property type="evidence" value="ECO:0007669"/>
    <property type="project" value="UniProtKB-SubCell"/>
</dbReference>
<dbReference type="GO" id="GO:0016746">
    <property type="term" value="F:acyltransferase activity"/>
    <property type="evidence" value="ECO:0007669"/>
    <property type="project" value="InterPro"/>
</dbReference>
<evidence type="ECO:0000256" key="7">
    <source>
        <dbReference type="SAM" id="Phobius"/>
    </source>
</evidence>
<comment type="caution">
    <text evidence="9">The sequence shown here is derived from an EMBL/GenBank/DDBJ whole genome shotgun (WGS) entry which is preliminary data.</text>
</comment>
<proteinExistence type="predicted"/>
<comment type="subcellular location">
    <subcellularLocation>
        <location evidence="1">Cell membrane</location>
        <topology evidence="1">Multi-pass membrane protein</topology>
    </subcellularLocation>
</comment>
<dbReference type="InterPro" id="IPR036259">
    <property type="entry name" value="MFS_trans_sf"/>
</dbReference>
<reference evidence="9 10" key="1">
    <citation type="submission" date="2015-07" db="EMBL/GenBank/DDBJ databases">
        <title>Draft genome sequence of the Amantichitinum ursilacus IGB-41, a new chitin-degrading bacterium.</title>
        <authorList>
            <person name="Kirstahler P."/>
            <person name="Guenther M."/>
            <person name="Grumaz C."/>
            <person name="Rupp S."/>
            <person name="Zibek S."/>
            <person name="Sohn K."/>
        </authorList>
    </citation>
    <scope>NUCLEOTIDE SEQUENCE [LARGE SCALE GENOMIC DNA]</scope>
    <source>
        <strain evidence="9 10">IGB-41</strain>
    </source>
</reference>
<dbReference type="RefSeq" id="WP_053935971.1">
    <property type="nucleotide sequence ID" value="NZ_LAQT01000001.1"/>
</dbReference>
<dbReference type="PATRIC" id="fig|857265.3.peg.277"/>
<evidence type="ECO:0000256" key="5">
    <source>
        <dbReference type="ARBA" id="ARBA00022989"/>
    </source>
</evidence>
<name>A0A0N0XN08_9NEIS</name>
<feature type="transmembrane region" description="Helical" evidence="7">
    <location>
        <begin position="31"/>
        <end position="49"/>
    </location>
</feature>
<feature type="transmembrane region" description="Helical" evidence="7">
    <location>
        <begin position="372"/>
        <end position="395"/>
    </location>
</feature>
<dbReference type="GO" id="GO:0022857">
    <property type="term" value="F:transmembrane transporter activity"/>
    <property type="evidence" value="ECO:0007669"/>
    <property type="project" value="InterPro"/>
</dbReference>
<dbReference type="Proteomes" id="UP000037939">
    <property type="component" value="Unassembled WGS sequence"/>
</dbReference>
<evidence type="ECO:0000256" key="6">
    <source>
        <dbReference type="ARBA" id="ARBA00023136"/>
    </source>
</evidence>
<feature type="domain" description="Phospholipid/glycerol acyltransferase" evidence="8">
    <location>
        <begin position="456"/>
        <end position="572"/>
    </location>
</feature>
<feature type="transmembrane region" description="Helical" evidence="7">
    <location>
        <begin position="230"/>
        <end position="252"/>
    </location>
</feature>
<feature type="transmembrane region" description="Helical" evidence="7">
    <location>
        <begin position="297"/>
        <end position="316"/>
    </location>
</feature>
<sequence length="626" mass="69121">MQSHNQFSLFGTRRFLPLFITQFFGAFNDNLFKNAFLVMIVYAGLSAGGMDSQTLIGASAGIFILPFFLFSAVSGQLAEKFDKARMARAVKLLEVLIMLAAGYGFWQHNAYVLLGCLFMMGVHSTLFGPLKYSVLPQYLQPRELMAGNGLIEGGTFIAILLGQIAGTVIVQHQPHGETMIIWACVAVAVIGLLASRSMPPAPAPAPDLKISWNVLGETWRIINFSRQNKTVFNSLLGLSWFWFVGAIYLTYLPEMSKVVLHGDASVYTLLITLFSVGIGAGSVLCDKLSGHKIEVGLVPFGSMGLSAFGIDLYFALGHSPLGNYDWISFLRDSGHWRVMFDLALLGVFGGFYTVPLYALIQTRSDKRFVSRAIAANNILNSLFMVVASAMGIALIKAGLSIPALLLTVALLNVLVAIYIYTLIPEFLMRFLVWILIGLLYRIKERGLENIPDEGPCVLICNHVSFMDAMVIAGTVRRPVRFVMDHRIFKIPVLNFIFRVAGAIPIAPAKEDPTLKDKAFDRVAQYLAEGEVVCIFPEGAITRDGEIRTFRPGIEEIIKRTPVPVIPIALQGLWGSFFSRKDGAAMMKMPRRFWSRIGFNVGAPVPAEAADRMALEARVRELRGDWK</sequence>
<dbReference type="PANTHER" id="PTHR43266">
    <property type="entry name" value="MACROLIDE-EFFLUX PROTEIN"/>
    <property type="match status" value="1"/>
</dbReference>
<evidence type="ECO:0000256" key="4">
    <source>
        <dbReference type="ARBA" id="ARBA00022692"/>
    </source>
</evidence>
<evidence type="ECO:0000313" key="10">
    <source>
        <dbReference type="Proteomes" id="UP000037939"/>
    </source>
</evidence>
<keyword evidence="6 7" id="KW-0472">Membrane</keyword>
<feature type="transmembrane region" description="Helical" evidence="7">
    <location>
        <begin position="401"/>
        <end position="419"/>
    </location>
</feature>
<dbReference type="STRING" id="857265.WG78_01315"/>
<dbReference type="CDD" id="cd06173">
    <property type="entry name" value="MFS_MefA_like"/>
    <property type="match status" value="1"/>
</dbReference>
<keyword evidence="5 7" id="KW-1133">Transmembrane helix</keyword>
<dbReference type="SUPFAM" id="SSF103473">
    <property type="entry name" value="MFS general substrate transporter"/>
    <property type="match status" value="1"/>
</dbReference>
<dbReference type="Pfam" id="PF07690">
    <property type="entry name" value="MFS_1"/>
    <property type="match status" value="1"/>
</dbReference>
<dbReference type="Gene3D" id="1.20.1250.20">
    <property type="entry name" value="MFS general substrate transporter like domains"/>
    <property type="match status" value="1"/>
</dbReference>
<dbReference type="PANTHER" id="PTHR43266:SF2">
    <property type="entry name" value="MAJOR FACILITATOR SUPERFAMILY (MFS) PROFILE DOMAIN-CONTAINING PROTEIN"/>
    <property type="match status" value="1"/>
</dbReference>
<evidence type="ECO:0000259" key="8">
    <source>
        <dbReference type="SMART" id="SM00563"/>
    </source>
</evidence>
<accession>A0A0N0XN08</accession>
<keyword evidence="2" id="KW-0813">Transport</keyword>
<dbReference type="AlphaFoldDB" id="A0A0N0XN08"/>
<organism evidence="9 10">
    <name type="scientific">Amantichitinum ursilacus</name>
    <dbReference type="NCBI Taxonomy" id="857265"/>
    <lineage>
        <taxon>Bacteria</taxon>
        <taxon>Pseudomonadati</taxon>
        <taxon>Pseudomonadota</taxon>
        <taxon>Betaproteobacteria</taxon>
        <taxon>Neisseriales</taxon>
        <taxon>Chitinibacteraceae</taxon>
        <taxon>Amantichitinum</taxon>
    </lineage>
</organism>
<keyword evidence="10" id="KW-1185">Reference proteome</keyword>
<dbReference type="OrthoDB" id="9803968at2"/>
<dbReference type="SMART" id="SM00563">
    <property type="entry name" value="PlsC"/>
    <property type="match status" value="1"/>
</dbReference>
<keyword evidence="3" id="KW-1003">Cell membrane</keyword>
<evidence type="ECO:0000313" key="9">
    <source>
        <dbReference type="EMBL" id="KPC55255.1"/>
    </source>
</evidence>
<evidence type="ECO:0000256" key="3">
    <source>
        <dbReference type="ARBA" id="ARBA00022475"/>
    </source>
</evidence>
<dbReference type="InterPro" id="IPR011701">
    <property type="entry name" value="MFS"/>
</dbReference>
<dbReference type="InterPro" id="IPR002123">
    <property type="entry name" value="Plipid/glycerol_acylTrfase"/>
</dbReference>
<feature type="transmembrane region" description="Helical" evidence="7">
    <location>
        <begin position="264"/>
        <end position="285"/>
    </location>
</feature>
<dbReference type="SUPFAM" id="SSF69593">
    <property type="entry name" value="Glycerol-3-phosphate (1)-acyltransferase"/>
    <property type="match status" value="1"/>
</dbReference>